<dbReference type="InterPro" id="IPR001948">
    <property type="entry name" value="Peptidase_M18"/>
</dbReference>
<dbReference type="SUPFAM" id="SSF101821">
    <property type="entry name" value="Aminopeptidase/glucanase lid domain"/>
    <property type="match status" value="1"/>
</dbReference>
<dbReference type="InterPro" id="IPR023358">
    <property type="entry name" value="Peptidase_M18_dom2"/>
</dbReference>
<keyword evidence="7 9" id="KW-0862">Zinc</keyword>
<dbReference type="Proteomes" id="UP001206692">
    <property type="component" value="Unassembled WGS sequence"/>
</dbReference>
<comment type="caution">
    <text evidence="11">The sequence shown here is derived from an EMBL/GenBank/DDBJ whole genome shotgun (WGS) entry which is preliminary data.</text>
</comment>
<evidence type="ECO:0000313" key="11">
    <source>
        <dbReference type="EMBL" id="MCQ5342535.1"/>
    </source>
</evidence>
<dbReference type="EC" id="3.4.11.-" evidence="10"/>
<keyword evidence="4 9" id="KW-0645">Protease</keyword>
<evidence type="ECO:0000256" key="9">
    <source>
        <dbReference type="RuleBase" id="RU004386"/>
    </source>
</evidence>
<keyword evidence="6 9" id="KW-0378">Hydrolase</keyword>
<evidence type="ECO:0000256" key="5">
    <source>
        <dbReference type="ARBA" id="ARBA00022723"/>
    </source>
</evidence>
<protein>
    <recommendedName>
        <fullName evidence="10">M18 family aminopeptidase</fullName>
        <ecNumber evidence="10">3.4.11.-</ecNumber>
    </recommendedName>
</protein>
<dbReference type="GO" id="GO:0004177">
    <property type="term" value="F:aminopeptidase activity"/>
    <property type="evidence" value="ECO:0007669"/>
    <property type="project" value="UniProtKB-KW"/>
</dbReference>
<evidence type="ECO:0000256" key="2">
    <source>
        <dbReference type="ARBA" id="ARBA00008290"/>
    </source>
</evidence>
<evidence type="ECO:0000256" key="1">
    <source>
        <dbReference type="ARBA" id="ARBA00001947"/>
    </source>
</evidence>
<evidence type="ECO:0000313" key="12">
    <source>
        <dbReference type="Proteomes" id="UP001206692"/>
    </source>
</evidence>
<keyword evidence="5 9" id="KW-0479">Metal-binding</keyword>
<proteinExistence type="inferred from homology"/>
<evidence type="ECO:0000256" key="7">
    <source>
        <dbReference type="ARBA" id="ARBA00022833"/>
    </source>
</evidence>
<keyword evidence="8 9" id="KW-0482">Metalloprotease</keyword>
<dbReference type="Gene3D" id="3.40.630.10">
    <property type="entry name" value="Zn peptidases"/>
    <property type="match status" value="1"/>
</dbReference>
<dbReference type="Gene3D" id="2.30.250.10">
    <property type="entry name" value="Aminopeptidase i, Domain 2"/>
    <property type="match status" value="1"/>
</dbReference>
<evidence type="ECO:0000256" key="3">
    <source>
        <dbReference type="ARBA" id="ARBA00022438"/>
    </source>
</evidence>
<keyword evidence="3 9" id="KW-0031">Aminopeptidase</keyword>
<gene>
    <name evidence="11" type="ORF">NE675_05755</name>
</gene>
<dbReference type="EMBL" id="JANGEW010000009">
    <property type="protein sequence ID" value="MCQ5342535.1"/>
    <property type="molecule type" value="Genomic_DNA"/>
</dbReference>
<dbReference type="PRINTS" id="PR00932">
    <property type="entry name" value="AMINO1PTASE"/>
</dbReference>
<dbReference type="RefSeq" id="WP_062411494.1">
    <property type="nucleotide sequence ID" value="NZ_JAJCIO010000007.1"/>
</dbReference>
<reference evidence="11 12" key="1">
    <citation type="submission" date="2022-06" db="EMBL/GenBank/DDBJ databases">
        <title>Isolation of gut microbiota from human fecal samples.</title>
        <authorList>
            <person name="Pamer E.G."/>
            <person name="Barat B."/>
            <person name="Waligurski E."/>
            <person name="Medina S."/>
            <person name="Paddock L."/>
            <person name="Mostad J."/>
        </authorList>
    </citation>
    <scope>NUCLEOTIDE SEQUENCE [LARGE SCALE GENOMIC DNA]</scope>
    <source>
        <strain evidence="11 12">DFI.1.1</strain>
    </source>
</reference>
<dbReference type="Pfam" id="PF02127">
    <property type="entry name" value="Peptidase_M18"/>
    <property type="match status" value="1"/>
</dbReference>
<organism evidence="11 12">
    <name type="scientific">Megasphaera massiliensis</name>
    <dbReference type="NCBI Taxonomy" id="1232428"/>
    <lineage>
        <taxon>Bacteria</taxon>
        <taxon>Bacillati</taxon>
        <taxon>Bacillota</taxon>
        <taxon>Negativicutes</taxon>
        <taxon>Veillonellales</taxon>
        <taxon>Veillonellaceae</taxon>
        <taxon>Megasphaera</taxon>
    </lineage>
</organism>
<evidence type="ECO:0000256" key="8">
    <source>
        <dbReference type="ARBA" id="ARBA00023049"/>
    </source>
</evidence>
<comment type="cofactor">
    <cofactor evidence="1 10">
        <name>Zn(2+)</name>
        <dbReference type="ChEBI" id="CHEBI:29105"/>
    </cofactor>
</comment>
<keyword evidence="12" id="KW-1185">Reference proteome</keyword>
<evidence type="ECO:0000256" key="6">
    <source>
        <dbReference type="ARBA" id="ARBA00022801"/>
    </source>
</evidence>
<dbReference type="PANTHER" id="PTHR28570:SF3">
    <property type="entry name" value="ASPARTYL AMINOPEPTIDASE"/>
    <property type="match status" value="1"/>
</dbReference>
<comment type="similarity">
    <text evidence="2 9">Belongs to the peptidase M18 family.</text>
</comment>
<evidence type="ECO:0000256" key="10">
    <source>
        <dbReference type="RuleBase" id="RU004387"/>
    </source>
</evidence>
<name>A0ABT1SS28_9FIRM</name>
<sequence length="429" mass="47107">MSRDSIDTLLNFIDRSPSPYHTVAASKKLLDEAGFTALVPEETLWQLKADRAYYVPVYGSGLVAFRTGRDIRRHLRLSAAHTDFPALRIKQRPEIREKGYLKLNAETYGGLIRESWLDRPLSLAGAVALESDDPFRPKLRLIDLEKPVLTIPRLAIHMNRKTNQGIELNPQKDLLPVLGLDGKDVTKHFFLDFLSETCRCLPEAILSYELTVYPAESGCRLGWHDEFVSSPRLDNLTSVLASLLALVGADEADGLNVVALFDNEEVGSHTKQGADSAVLSRILGRIYHAFELTDDDLSADLAKGFMLSVDVAHAIHPNVPEKCDITNQPQMGRGVALKIASSQSYAGDAEAVAVLKGLCRKADIPYQIFMNRSDLPGGSTLGSLLSANLPIRTMDIGIPITAMHSCRELMGAADQDALTDLITAFFSHS</sequence>
<dbReference type="SUPFAM" id="SSF53187">
    <property type="entry name" value="Zn-dependent exopeptidases"/>
    <property type="match status" value="1"/>
</dbReference>
<accession>A0ABT1SS28</accession>
<evidence type="ECO:0000256" key="4">
    <source>
        <dbReference type="ARBA" id="ARBA00022670"/>
    </source>
</evidence>
<dbReference type="PANTHER" id="PTHR28570">
    <property type="entry name" value="ASPARTYL AMINOPEPTIDASE"/>
    <property type="match status" value="1"/>
</dbReference>
<dbReference type="NCBIfam" id="NF002759">
    <property type="entry name" value="PRK02813.1"/>
    <property type="match status" value="1"/>
</dbReference>